<name>A0A0A9AQH1_ARUDO</name>
<evidence type="ECO:0000313" key="1">
    <source>
        <dbReference type="EMBL" id="JAD51145.1"/>
    </source>
</evidence>
<accession>A0A0A9AQH1</accession>
<reference evidence="1" key="1">
    <citation type="submission" date="2014-09" db="EMBL/GenBank/DDBJ databases">
        <authorList>
            <person name="Magalhaes I.L.F."/>
            <person name="Oliveira U."/>
            <person name="Santos F.R."/>
            <person name="Vidigal T.H.D.A."/>
            <person name="Brescovit A.D."/>
            <person name="Santos A.J."/>
        </authorList>
    </citation>
    <scope>NUCLEOTIDE SEQUENCE</scope>
    <source>
        <tissue evidence="1">Shoot tissue taken approximately 20 cm above the soil surface</tissue>
    </source>
</reference>
<protein>
    <submittedName>
        <fullName evidence="1">Uncharacterized protein</fullName>
    </submittedName>
</protein>
<proteinExistence type="predicted"/>
<reference evidence="1" key="2">
    <citation type="journal article" date="2015" name="Data Brief">
        <title>Shoot transcriptome of the giant reed, Arundo donax.</title>
        <authorList>
            <person name="Barrero R.A."/>
            <person name="Guerrero F.D."/>
            <person name="Moolhuijzen P."/>
            <person name="Goolsby J.A."/>
            <person name="Tidwell J."/>
            <person name="Bellgard S.E."/>
            <person name="Bellgard M.I."/>
        </authorList>
    </citation>
    <scope>NUCLEOTIDE SEQUENCE</scope>
    <source>
        <tissue evidence="1">Shoot tissue taken approximately 20 cm above the soil surface</tissue>
    </source>
</reference>
<dbReference type="EMBL" id="GBRH01246750">
    <property type="protein sequence ID" value="JAD51145.1"/>
    <property type="molecule type" value="Transcribed_RNA"/>
</dbReference>
<organism evidence="1">
    <name type="scientific">Arundo donax</name>
    <name type="common">Giant reed</name>
    <name type="synonym">Donax arundinaceus</name>
    <dbReference type="NCBI Taxonomy" id="35708"/>
    <lineage>
        <taxon>Eukaryota</taxon>
        <taxon>Viridiplantae</taxon>
        <taxon>Streptophyta</taxon>
        <taxon>Embryophyta</taxon>
        <taxon>Tracheophyta</taxon>
        <taxon>Spermatophyta</taxon>
        <taxon>Magnoliopsida</taxon>
        <taxon>Liliopsida</taxon>
        <taxon>Poales</taxon>
        <taxon>Poaceae</taxon>
        <taxon>PACMAD clade</taxon>
        <taxon>Arundinoideae</taxon>
        <taxon>Arundineae</taxon>
        <taxon>Arundo</taxon>
    </lineage>
</organism>
<sequence>MPASGSAATR</sequence>